<evidence type="ECO:0000313" key="3">
    <source>
        <dbReference type="Proteomes" id="UP001203207"/>
    </source>
</evidence>
<comment type="caution">
    <text evidence="2">The sequence shown here is derived from an EMBL/GenBank/DDBJ whole genome shotgun (WGS) entry which is preliminary data.</text>
</comment>
<dbReference type="EMBL" id="JAKRVX010000006">
    <property type="protein sequence ID" value="MCL9817966.1"/>
    <property type="molecule type" value="Genomic_DNA"/>
</dbReference>
<evidence type="ECO:0000256" key="1">
    <source>
        <dbReference type="SAM" id="MobiDB-lite"/>
    </source>
</evidence>
<protein>
    <submittedName>
        <fullName evidence="2">Uncharacterized protein</fullName>
    </submittedName>
</protein>
<feature type="compositionally biased region" description="Basic and acidic residues" evidence="1">
    <location>
        <begin position="40"/>
        <end position="49"/>
    </location>
</feature>
<dbReference type="Proteomes" id="UP001203207">
    <property type="component" value="Unassembled WGS sequence"/>
</dbReference>
<organism evidence="2 3">
    <name type="scientific">Natronocalculus amylovorans</name>
    <dbReference type="NCBI Taxonomy" id="2917812"/>
    <lineage>
        <taxon>Archaea</taxon>
        <taxon>Methanobacteriati</taxon>
        <taxon>Methanobacteriota</taxon>
        <taxon>Stenosarchaea group</taxon>
        <taxon>Halobacteria</taxon>
        <taxon>Halobacteriales</taxon>
        <taxon>Haloferacaceae</taxon>
        <taxon>Natronocalculus</taxon>
    </lineage>
</organism>
<reference evidence="2" key="2">
    <citation type="submission" date="2022-02" db="EMBL/GenBank/DDBJ databases">
        <authorList>
            <person name="Elcheninov A.G."/>
            <person name="Sorokin D.Y."/>
            <person name="Kublanov I.V."/>
        </authorList>
    </citation>
    <scope>NUCLEOTIDE SEQUENCE</scope>
    <source>
        <strain evidence="2">AArc-St2</strain>
    </source>
</reference>
<reference evidence="2" key="1">
    <citation type="journal article" date="2022" name="Syst. Appl. Microbiol.">
        <title>Natronocalculus amylovorans gen. nov., sp. nov., and Natranaeroarchaeum aerophilus sp. nov., dominant culturable amylolytic natronoarchaea from hypersaline soda lakes in southwestern Siberia.</title>
        <authorList>
            <person name="Sorokin D.Y."/>
            <person name="Elcheninov A.G."/>
            <person name="Khizhniak T.V."/>
            <person name="Koenen M."/>
            <person name="Bale N.J."/>
            <person name="Damste J.S.S."/>
            <person name="Kublanov I.V."/>
        </authorList>
    </citation>
    <scope>NUCLEOTIDE SEQUENCE</scope>
    <source>
        <strain evidence="2">AArc-St2</strain>
    </source>
</reference>
<keyword evidence="3" id="KW-1185">Reference proteome</keyword>
<proteinExistence type="predicted"/>
<dbReference type="RefSeq" id="WP_250585354.1">
    <property type="nucleotide sequence ID" value="NZ_JAKRVX010000006.1"/>
</dbReference>
<evidence type="ECO:0000313" key="2">
    <source>
        <dbReference type="EMBL" id="MCL9817966.1"/>
    </source>
</evidence>
<feature type="region of interest" description="Disordered" evidence="1">
    <location>
        <begin position="32"/>
        <end position="60"/>
    </location>
</feature>
<sequence length="60" mass="6372">MPAGTAILLLLIGSLIGSLALAAYIDRETETTVNMSRVAGEQKARKDSQTEPSEDGSTHR</sequence>
<gene>
    <name evidence="2" type="ORF">AArcSt2_13575</name>
</gene>
<dbReference type="AlphaFoldDB" id="A0AAE3FZ49"/>
<accession>A0AAE3FZ49</accession>
<name>A0AAE3FZ49_9EURY</name>